<proteinExistence type="predicted"/>
<feature type="transmembrane region" description="Helical" evidence="1">
    <location>
        <begin position="173"/>
        <end position="195"/>
    </location>
</feature>
<feature type="transmembrane region" description="Helical" evidence="1">
    <location>
        <begin position="133"/>
        <end position="153"/>
    </location>
</feature>
<dbReference type="EMBL" id="CP046415">
    <property type="protein sequence ID" value="QGT77781.1"/>
    <property type="molecule type" value="Genomic_DNA"/>
</dbReference>
<organism evidence="2 3">
    <name type="scientific">Guyparkeria halophila</name>
    <dbReference type="NCBI Taxonomy" id="47960"/>
    <lineage>
        <taxon>Bacteria</taxon>
        <taxon>Pseudomonadati</taxon>
        <taxon>Pseudomonadota</taxon>
        <taxon>Gammaproteobacteria</taxon>
        <taxon>Chromatiales</taxon>
        <taxon>Thioalkalibacteraceae</taxon>
        <taxon>Guyparkeria</taxon>
    </lineage>
</organism>
<reference evidence="2 3" key="1">
    <citation type="submission" date="2019-11" db="EMBL/GenBank/DDBJ databases">
        <authorList>
            <person name="Zhang J."/>
            <person name="Sun C."/>
        </authorList>
    </citation>
    <scope>NUCLEOTIDE SEQUENCE [LARGE SCALE GENOMIC DNA]</scope>
    <source>
        <strain evidence="3">sp2</strain>
    </source>
</reference>
<keyword evidence="1" id="KW-0812">Transmembrane</keyword>
<feature type="transmembrane region" description="Helical" evidence="1">
    <location>
        <begin position="389"/>
        <end position="409"/>
    </location>
</feature>
<dbReference type="Pfam" id="PF02447">
    <property type="entry name" value="GntP_permease"/>
    <property type="match status" value="1"/>
</dbReference>
<dbReference type="GO" id="GO:0015128">
    <property type="term" value="F:gluconate transmembrane transporter activity"/>
    <property type="evidence" value="ECO:0007669"/>
    <property type="project" value="InterPro"/>
</dbReference>
<feature type="transmembrane region" description="Helical" evidence="1">
    <location>
        <begin position="365"/>
        <end position="383"/>
    </location>
</feature>
<evidence type="ECO:0000313" key="2">
    <source>
        <dbReference type="EMBL" id="QGT77781.1"/>
    </source>
</evidence>
<protein>
    <submittedName>
        <fullName evidence="2">GntP family permease</fullName>
    </submittedName>
</protein>
<keyword evidence="1" id="KW-0472">Membrane</keyword>
<feature type="transmembrane region" description="Helical" evidence="1">
    <location>
        <begin position="99"/>
        <end position="121"/>
    </location>
</feature>
<sequence>MLIASLIIVVIALVFATAKLRMHPFLALLLAAFAMALAGGIAPKEAISIINDGFGGTLGYIGIVIALGTIIGVILERTGAAIVMAEAIIRLLSDRFPNFTVSLIGYIVSIPVFCDSGYVILNSLKNAMAKKTGISVVAMSVALATGLFATHNFVPPTPGPIAAAANLGIADSLGLVILVGLLVAAVTAIVGALWASRYSDPANEAELLEPDPISEAVGEEIEEPEPDMTHRPSTLASFMPIIAPIALICLGSIASLATRDAEPGFVADFFIFFGQPVVALAIGVIFALTLVKGGDKKDRFHQMTVDGILLSAPIILITGAGGAFGNVLRSTPLGDQLGAMLTGLGLGLFVPFIIAAALKSAQGSSTVALVTASTLVAPLLPDLGLDSDMGMVLAVMAVGAGAMTVSHANDSFFWVVSQFSRMKVATAYKTFTTATLLQGISAMITIYILGLILV</sequence>
<dbReference type="InterPro" id="IPR003474">
    <property type="entry name" value="Glcn_transporter"/>
</dbReference>
<accession>A0A6I6D376</accession>
<keyword evidence="3" id="KW-1185">Reference proteome</keyword>
<keyword evidence="1" id="KW-1133">Transmembrane helix</keyword>
<dbReference type="PANTHER" id="PTHR30354">
    <property type="entry name" value="GNT FAMILY GLUCONATE TRANSPORTER"/>
    <property type="match status" value="1"/>
</dbReference>
<dbReference type="PANTHER" id="PTHR30354:SF11">
    <property type="entry name" value="PERMEASE"/>
    <property type="match status" value="1"/>
</dbReference>
<dbReference type="Proteomes" id="UP000427716">
    <property type="component" value="Chromosome"/>
</dbReference>
<dbReference type="KEGG" id="ghl:GM160_02115"/>
<feature type="transmembrane region" description="Helical" evidence="1">
    <location>
        <begin position="430"/>
        <end position="453"/>
    </location>
</feature>
<evidence type="ECO:0000313" key="3">
    <source>
        <dbReference type="Proteomes" id="UP000427716"/>
    </source>
</evidence>
<gene>
    <name evidence="2" type="ORF">GM160_02115</name>
</gene>
<dbReference type="AlphaFoldDB" id="A0A6I6D376"/>
<feature type="transmembrane region" description="Helical" evidence="1">
    <location>
        <begin position="337"/>
        <end position="358"/>
    </location>
</feature>
<feature type="transmembrane region" description="Helical" evidence="1">
    <location>
        <begin position="303"/>
        <end position="325"/>
    </location>
</feature>
<feature type="transmembrane region" description="Helical" evidence="1">
    <location>
        <begin position="235"/>
        <end position="257"/>
    </location>
</feature>
<name>A0A6I6D376_9GAMM</name>
<feature type="transmembrane region" description="Helical" evidence="1">
    <location>
        <begin position="269"/>
        <end position="291"/>
    </location>
</feature>
<dbReference type="GO" id="GO:0005886">
    <property type="term" value="C:plasma membrane"/>
    <property type="evidence" value="ECO:0007669"/>
    <property type="project" value="TreeGrafter"/>
</dbReference>
<feature type="transmembrane region" description="Helical" evidence="1">
    <location>
        <begin position="54"/>
        <end position="75"/>
    </location>
</feature>
<evidence type="ECO:0000256" key="1">
    <source>
        <dbReference type="SAM" id="Phobius"/>
    </source>
</evidence>
<dbReference type="RefSeq" id="WP_156227788.1">
    <property type="nucleotide sequence ID" value="NZ_CP046415.1"/>
</dbReference>
<feature type="transmembrane region" description="Helical" evidence="1">
    <location>
        <begin position="26"/>
        <end position="42"/>
    </location>
</feature>